<comment type="caution">
    <text evidence="1">The sequence shown here is derived from an EMBL/GenBank/DDBJ whole genome shotgun (WGS) entry which is preliminary data.</text>
</comment>
<gene>
    <name evidence="1" type="ORF">AX774_g4971</name>
</gene>
<protein>
    <submittedName>
        <fullName evidence="1">Uncharacterized protein</fullName>
    </submittedName>
</protein>
<evidence type="ECO:0000313" key="1">
    <source>
        <dbReference type="EMBL" id="OMH81580.1"/>
    </source>
</evidence>
<organism evidence="1 2">
    <name type="scientific">Zancudomyces culisetae</name>
    <name type="common">Gut fungus</name>
    <name type="synonym">Smittium culisetae</name>
    <dbReference type="NCBI Taxonomy" id="1213189"/>
    <lineage>
        <taxon>Eukaryota</taxon>
        <taxon>Fungi</taxon>
        <taxon>Fungi incertae sedis</taxon>
        <taxon>Zoopagomycota</taxon>
        <taxon>Kickxellomycotina</taxon>
        <taxon>Harpellomycetes</taxon>
        <taxon>Harpellales</taxon>
        <taxon>Legeriomycetaceae</taxon>
        <taxon>Zancudomyces</taxon>
    </lineage>
</organism>
<name>A0A1R1PKT7_ZANCU</name>
<dbReference type="EMBL" id="LSSK01000866">
    <property type="protein sequence ID" value="OMH81580.1"/>
    <property type="molecule type" value="Genomic_DNA"/>
</dbReference>
<keyword evidence="2" id="KW-1185">Reference proteome</keyword>
<dbReference type="AlphaFoldDB" id="A0A1R1PKT7"/>
<dbReference type="Proteomes" id="UP000188320">
    <property type="component" value="Unassembled WGS sequence"/>
</dbReference>
<accession>A0A1R1PKT7</accession>
<reference evidence="2" key="1">
    <citation type="submission" date="2017-01" db="EMBL/GenBank/DDBJ databases">
        <authorList>
            <person name="Wang Y."/>
            <person name="White M."/>
            <person name="Kvist S."/>
            <person name="Moncalvo J.-M."/>
        </authorList>
    </citation>
    <scope>NUCLEOTIDE SEQUENCE [LARGE SCALE GENOMIC DNA]</scope>
    <source>
        <strain evidence="2">COL-18-3</strain>
    </source>
</reference>
<evidence type="ECO:0000313" key="2">
    <source>
        <dbReference type="Proteomes" id="UP000188320"/>
    </source>
</evidence>
<sequence length="287" mass="32020">MKVLSYDLDNRIDSLQVEHIVTTFEDPNPGQGDGWNGGEIAHANNNESRLIILPKFMQNSMSRYGGESVQSTKQEIQKCDENVALRYYENYEIVQEDLLSLAGGERKTIWIPCMMEKSIVEQVCKEDGDGDNDFGNIGRHGKRKRNHGDSKNVIQGKLEIVGHRECIFRIQNDLGRMSGTKPSISSDGRKGGKSKTVEELVSEMEELDYKIIDTPSSTLLQSADRSFADGINPQKNIVLDNILGTVNITVGVLNDAQRSKHEQQQINISCSNELVLQDVMGVLNSGY</sequence>
<proteinExistence type="predicted"/>